<gene>
    <name evidence="2" type="ORF">UC35_12035</name>
</gene>
<evidence type="ECO:0000313" key="3">
    <source>
        <dbReference type="Proteomes" id="UP000070433"/>
    </source>
</evidence>
<name>A0A127JUB0_9BURK</name>
<dbReference type="EMBL" id="CP010951">
    <property type="protein sequence ID" value="AMO23495.1"/>
    <property type="molecule type" value="Genomic_DNA"/>
</dbReference>
<organism evidence="2 3">
    <name type="scientific">Ramlibacter tataouinensis</name>
    <dbReference type="NCBI Taxonomy" id="94132"/>
    <lineage>
        <taxon>Bacteria</taxon>
        <taxon>Pseudomonadati</taxon>
        <taxon>Pseudomonadota</taxon>
        <taxon>Betaproteobacteria</taxon>
        <taxon>Burkholderiales</taxon>
        <taxon>Comamonadaceae</taxon>
        <taxon>Ramlibacter</taxon>
    </lineage>
</organism>
<dbReference type="RefSeq" id="WP_061499819.1">
    <property type="nucleotide sequence ID" value="NZ_CP010951.1"/>
</dbReference>
<evidence type="ECO:0000259" key="1">
    <source>
        <dbReference type="Pfam" id="PF00085"/>
    </source>
</evidence>
<dbReference type="OrthoDB" id="8521206at2"/>
<sequence length="128" mass="13766">MTRPASSTASPWWVVCLCAEWCNVCRSWRAAFDETAASHPQLRFAWVDVEDEADAMGDVEIETFPTVLVARGSQPLFFGPVQPSAAQLSRLLASLKHTGTDEAVSGHAVSSEAGPLLARLQGCVLPKP</sequence>
<dbReference type="PATRIC" id="fig|94132.3.peg.2450"/>
<accession>A0A127JUB0</accession>
<dbReference type="SUPFAM" id="SSF52833">
    <property type="entry name" value="Thioredoxin-like"/>
    <property type="match status" value="1"/>
</dbReference>
<protein>
    <submittedName>
        <fullName evidence="2">Thioredoxin</fullName>
    </submittedName>
</protein>
<dbReference type="InterPro" id="IPR036249">
    <property type="entry name" value="Thioredoxin-like_sf"/>
</dbReference>
<keyword evidence="3" id="KW-1185">Reference proteome</keyword>
<dbReference type="CDD" id="cd02947">
    <property type="entry name" value="TRX_family"/>
    <property type="match status" value="1"/>
</dbReference>
<dbReference type="Gene3D" id="3.40.30.10">
    <property type="entry name" value="Glutaredoxin"/>
    <property type="match status" value="1"/>
</dbReference>
<evidence type="ECO:0000313" key="2">
    <source>
        <dbReference type="EMBL" id="AMO23495.1"/>
    </source>
</evidence>
<proteinExistence type="predicted"/>
<dbReference type="Pfam" id="PF00085">
    <property type="entry name" value="Thioredoxin"/>
    <property type="match status" value="1"/>
</dbReference>
<reference evidence="2 3" key="1">
    <citation type="journal article" date="2014" name="Int. J. Syst. Evol. Microbiol.">
        <title>Ramlibacter solisilvae sp. nov., isolated from forest soil, and emended description of the genus Ramlibacter.</title>
        <authorList>
            <person name="Lee H.J."/>
            <person name="Lee S.H."/>
            <person name="Lee S.S."/>
            <person name="Lee J.S."/>
            <person name="Kim Y."/>
            <person name="Kim S.C."/>
            <person name="Jeon C.O."/>
        </authorList>
    </citation>
    <scope>NUCLEOTIDE SEQUENCE [LARGE SCALE GENOMIC DNA]</scope>
    <source>
        <strain evidence="2 3">5-10</strain>
    </source>
</reference>
<dbReference type="AlphaFoldDB" id="A0A127JUB0"/>
<dbReference type="Proteomes" id="UP000070433">
    <property type="component" value="Chromosome"/>
</dbReference>
<feature type="domain" description="Thioredoxin" evidence="1">
    <location>
        <begin position="12"/>
        <end position="74"/>
    </location>
</feature>
<dbReference type="InterPro" id="IPR013766">
    <property type="entry name" value="Thioredoxin_domain"/>
</dbReference>